<dbReference type="EMBL" id="FTLG01000074">
    <property type="protein sequence ID" value="SIP72725.1"/>
    <property type="molecule type" value="Genomic_DNA"/>
</dbReference>
<protein>
    <submittedName>
        <fullName evidence="1">Uncharacterized protein</fullName>
    </submittedName>
</protein>
<evidence type="ECO:0000313" key="1">
    <source>
        <dbReference type="EMBL" id="SIP72725.1"/>
    </source>
</evidence>
<dbReference type="Proteomes" id="UP000196435">
    <property type="component" value="Unassembled WGS sequence"/>
</dbReference>
<organism evidence="1 2">
    <name type="scientific">Xenorhabdus innexi</name>
    <dbReference type="NCBI Taxonomy" id="290109"/>
    <lineage>
        <taxon>Bacteria</taxon>
        <taxon>Pseudomonadati</taxon>
        <taxon>Pseudomonadota</taxon>
        <taxon>Gammaproteobacteria</taxon>
        <taxon>Enterobacterales</taxon>
        <taxon>Morganellaceae</taxon>
        <taxon>Xenorhabdus</taxon>
    </lineage>
</organism>
<proteinExistence type="predicted"/>
<gene>
    <name evidence="1" type="ORF">XIS1_1650002</name>
</gene>
<sequence>MVRGILVAESLFLHWIIEDSRSLKTTNHENITSGKISR</sequence>
<reference evidence="2" key="1">
    <citation type="submission" date="2016-12" db="EMBL/GenBank/DDBJ databases">
        <authorList>
            <person name="Gaudriault S."/>
        </authorList>
    </citation>
    <scope>NUCLEOTIDE SEQUENCE [LARGE SCALE GENOMIC DNA]</scope>
    <source>
        <strain evidence="2">HGB1681 (deposited as PTA-6826 in the American Type Culture Collection)</strain>
    </source>
</reference>
<accession>A0A1N6MV34</accession>
<dbReference type="AlphaFoldDB" id="A0A1N6MV34"/>
<evidence type="ECO:0000313" key="2">
    <source>
        <dbReference type="Proteomes" id="UP000196435"/>
    </source>
</evidence>
<name>A0A1N6MV34_9GAMM</name>